<sequence length="176" mass="19921">MTTIFASASIQQNPDDVIKTPCVDSHTISGSNFSRICKFMIFRDEQSIRQLIQDAFTPAASQLFASIVDQPEIYKEYNPDVPSETYASLLQQIITLLHENEKIVRNVDGSFMLMKLTGMMQIHTASPNTDIDCMVDNEVLHEWLKSQIQTAKTTKITVLGESRGDSHIYFRVFTPV</sequence>
<proteinExistence type="predicted"/>
<reference evidence="1" key="1">
    <citation type="journal article" date="2020" name="Nature">
        <title>Giant virus diversity and host interactions through global metagenomics.</title>
        <authorList>
            <person name="Schulz F."/>
            <person name="Roux S."/>
            <person name="Paez-Espino D."/>
            <person name="Jungbluth S."/>
            <person name="Walsh D.A."/>
            <person name="Denef V.J."/>
            <person name="McMahon K.D."/>
            <person name="Konstantinidis K.T."/>
            <person name="Eloe-Fadrosh E.A."/>
            <person name="Kyrpides N.C."/>
            <person name="Woyke T."/>
        </authorList>
    </citation>
    <scope>NUCLEOTIDE SEQUENCE</scope>
    <source>
        <strain evidence="1">GVMAG-S-3300012000-57</strain>
    </source>
</reference>
<dbReference type="EMBL" id="MN740898">
    <property type="protein sequence ID" value="QHU17074.1"/>
    <property type="molecule type" value="Genomic_DNA"/>
</dbReference>
<dbReference type="AlphaFoldDB" id="A0A6C0KL67"/>
<protein>
    <submittedName>
        <fullName evidence="1">Uncharacterized protein</fullName>
    </submittedName>
</protein>
<accession>A0A6C0KL67</accession>
<evidence type="ECO:0000313" key="1">
    <source>
        <dbReference type="EMBL" id="QHU17074.1"/>
    </source>
</evidence>
<name>A0A6C0KL67_9ZZZZ</name>
<organism evidence="1">
    <name type="scientific">viral metagenome</name>
    <dbReference type="NCBI Taxonomy" id="1070528"/>
    <lineage>
        <taxon>unclassified sequences</taxon>
        <taxon>metagenomes</taxon>
        <taxon>organismal metagenomes</taxon>
    </lineage>
</organism>